<name>A0A1H8A4W0_9RHOB</name>
<dbReference type="EMBL" id="FOCM01000001">
    <property type="protein sequence ID" value="SEM65593.1"/>
    <property type="molecule type" value="Genomic_DNA"/>
</dbReference>
<evidence type="ECO:0000313" key="4">
    <source>
        <dbReference type="Proteomes" id="UP000199372"/>
    </source>
</evidence>
<organism evidence="3 4">
    <name type="scientific">Palleronia pelagia</name>
    <dbReference type="NCBI Taxonomy" id="387096"/>
    <lineage>
        <taxon>Bacteria</taxon>
        <taxon>Pseudomonadati</taxon>
        <taxon>Pseudomonadota</taxon>
        <taxon>Alphaproteobacteria</taxon>
        <taxon>Rhodobacterales</taxon>
        <taxon>Roseobacteraceae</taxon>
        <taxon>Palleronia</taxon>
    </lineage>
</organism>
<keyword evidence="4" id="KW-1185">Reference proteome</keyword>
<feature type="signal peptide" evidence="2">
    <location>
        <begin position="1"/>
        <end position="15"/>
    </location>
</feature>
<protein>
    <submittedName>
        <fullName evidence="3">Uncharacterized protein</fullName>
    </submittedName>
</protein>
<dbReference type="Proteomes" id="UP000199372">
    <property type="component" value="Unassembled WGS sequence"/>
</dbReference>
<proteinExistence type="predicted"/>
<accession>A0A1H8A4W0</accession>
<keyword evidence="2" id="KW-0732">Signal</keyword>
<feature type="region of interest" description="Disordered" evidence="1">
    <location>
        <begin position="25"/>
        <end position="51"/>
    </location>
</feature>
<gene>
    <name evidence="3" type="ORF">SAMN04488011_1017</name>
</gene>
<evidence type="ECO:0000256" key="2">
    <source>
        <dbReference type="SAM" id="SignalP"/>
    </source>
</evidence>
<feature type="chain" id="PRO_5013380295" evidence="2">
    <location>
        <begin position="16"/>
        <end position="51"/>
    </location>
</feature>
<evidence type="ECO:0000313" key="3">
    <source>
        <dbReference type="EMBL" id="SEM65593.1"/>
    </source>
</evidence>
<dbReference type="RefSeq" id="WP_175481614.1">
    <property type="nucleotide sequence ID" value="NZ_FOCM01000001.1"/>
</dbReference>
<reference evidence="4" key="1">
    <citation type="submission" date="2016-10" db="EMBL/GenBank/DDBJ databases">
        <authorList>
            <person name="Varghese N."/>
            <person name="Submissions S."/>
        </authorList>
    </citation>
    <scope>NUCLEOTIDE SEQUENCE [LARGE SCALE GENOMIC DNA]</scope>
    <source>
        <strain evidence="4">DSM 26893</strain>
    </source>
</reference>
<dbReference type="AlphaFoldDB" id="A0A1H8A4W0"/>
<dbReference type="PROSITE" id="PS51257">
    <property type="entry name" value="PROKAR_LIPOPROTEIN"/>
    <property type="match status" value="1"/>
</dbReference>
<evidence type="ECO:0000256" key="1">
    <source>
        <dbReference type="SAM" id="MobiDB-lite"/>
    </source>
</evidence>
<feature type="compositionally biased region" description="Acidic residues" evidence="1">
    <location>
        <begin position="25"/>
        <end position="34"/>
    </location>
</feature>
<feature type="compositionally biased region" description="Acidic residues" evidence="1">
    <location>
        <begin position="42"/>
        <end position="51"/>
    </location>
</feature>
<sequence length="51" mass="5388">MTLRTIPLIPTMALAAFLGLAACQEEEAETEDTGAETGQMEETGEGEAETE</sequence>